<gene>
    <name evidence="1" type="ORF">CDAR_610941</name>
</gene>
<sequence>GRKHIYIMNVGAHLPKLLINSPQQVKIARTAKPFSPFLSCYLVAMLQKITQYLPSSIAESAAAATTTGRQTGIVKDLEFSSMA</sequence>
<dbReference type="AlphaFoldDB" id="A0AAV4VYF1"/>
<accession>A0AAV4VYF1</accession>
<dbReference type="Proteomes" id="UP001054837">
    <property type="component" value="Unassembled WGS sequence"/>
</dbReference>
<keyword evidence="2" id="KW-1185">Reference proteome</keyword>
<organism evidence="1 2">
    <name type="scientific">Caerostris darwini</name>
    <dbReference type="NCBI Taxonomy" id="1538125"/>
    <lineage>
        <taxon>Eukaryota</taxon>
        <taxon>Metazoa</taxon>
        <taxon>Ecdysozoa</taxon>
        <taxon>Arthropoda</taxon>
        <taxon>Chelicerata</taxon>
        <taxon>Arachnida</taxon>
        <taxon>Araneae</taxon>
        <taxon>Araneomorphae</taxon>
        <taxon>Entelegynae</taxon>
        <taxon>Araneoidea</taxon>
        <taxon>Araneidae</taxon>
        <taxon>Caerostris</taxon>
    </lineage>
</organism>
<protein>
    <submittedName>
        <fullName evidence="1">Uncharacterized protein</fullName>
    </submittedName>
</protein>
<dbReference type="EMBL" id="BPLQ01013857">
    <property type="protein sequence ID" value="GIY75342.1"/>
    <property type="molecule type" value="Genomic_DNA"/>
</dbReference>
<reference evidence="1 2" key="1">
    <citation type="submission" date="2021-06" db="EMBL/GenBank/DDBJ databases">
        <title>Caerostris darwini draft genome.</title>
        <authorList>
            <person name="Kono N."/>
            <person name="Arakawa K."/>
        </authorList>
    </citation>
    <scope>NUCLEOTIDE SEQUENCE [LARGE SCALE GENOMIC DNA]</scope>
</reference>
<proteinExistence type="predicted"/>
<evidence type="ECO:0000313" key="1">
    <source>
        <dbReference type="EMBL" id="GIY75342.1"/>
    </source>
</evidence>
<feature type="non-terminal residue" evidence="1">
    <location>
        <position position="1"/>
    </location>
</feature>
<evidence type="ECO:0000313" key="2">
    <source>
        <dbReference type="Proteomes" id="UP001054837"/>
    </source>
</evidence>
<comment type="caution">
    <text evidence="1">The sequence shown here is derived from an EMBL/GenBank/DDBJ whole genome shotgun (WGS) entry which is preliminary data.</text>
</comment>
<name>A0AAV4VYF1_9ARAC</name>